<dbReference type="GeneID" id="778646"/>
<keyword evidence="4" id="KW-0805">Transcription regulation</keyword>
<evidence type="ECO:0000256" key="7">
    <source>
        <dbReference type="ARBA" id="ARBA00023163"/>
    </source>
</evidence>
<dbReference type="Proteomes" id="UP000008144">
    <property type="component" value="Chromosome 7"/>
</dbReference>
<evidence type="ECO:0000256" key="6">
    <source>
        <dbReference type="ARBA" id="ARBA00023155"/>
    </source>
</evidence>
<dbReference type="GO" id="GO:0005634">
    <property type="term" value="C:nucleus"/>
    <property type="evidence" value="ECO:0007669"/>
    <property type="project" value="UniProtKB-SubCell"/>
</dbReference>
<dbReference type="AlphaFoldDB" id="Q4H3D0"/>
<evidence type="ECO:0000256" key="2">
    <source>
        <dbReference type="ARBA" id="ARBA00006317"/>
    </source>
</evidence>
<evidence type="ECO:0000256" key="9">
    <source>
        <dbReference type="PROSITE-ProRule" id="PRU00108"/>
    </source>
</evidence>
<evidence type="ECO:0000256" key="8">
    <source>
        <dbReference type="ARBA" id="ARBA00023242"/>
    </source>
</evidence>
<keyword evidence="6 9" id="KW-0371">Homeobox</keyword>
<evidence type="ECO:0000313" key="14">
    <source>
        <dbReference type="Ensembl" id="ENSCINP00000014451.3"/>
    </source>
</evidence>
<dbReference type="OMA" id="HANESLY"/>
<dbReference type="GO" id="GO:0006357">
    <property type="term" value="P:regulation of transcription by RNA polymerase II"/>
    <property type="evidence" value="ECO:0000318"/>
    <property type="project" value="GO_Central"/>
</dbReference>
<keyword evidence="15" id="KW-1185">Reference proteome</keyword>
<dbReference type="InterPro" id="IPR051003">
    <property type="entry name" value="AP_axis_regulatory_Homeobox"/>
</dbReference>
<dbReference type="HOGENOM" id="CLU_563772_0_0_1"/>
<dbReference type="PANTHER" id="PTHR45804">
    <property type="entry name" value="SEGMENTATION PROTEIN FUSHI TARAZU-LIKE PROTEIN"/>
    <property type="match status" value="1"/>
</dbReference>
<dbReference type="GeneTree" id="ENSGT00940000168206"/>
<feature type="domain" description="Homeobox" evidence="12">
    <location>
        <begin position="388"/>
        <end position="448"/>
    </location>
</feature>
<dbReference type="PROSITE" id="PS00027">
    <property type="entry name" value="HOMEOBOX_1"/>
    <property type="match status" value="1"/>
</dbReference>
<evidence type="ECO:0000259" key="12">
    <source>
        <dbReference type="PROSITE" id="PS50071"/>
    </source>
</evidence>
<reference evidence="14" key="5">
    <citation type="journal article" date="2008" name="Genome Biol.">
        <title>Improved genome assembly and evidence-based global gene model set for the chordate Ciona intestinalis: new insight into intron and operon populations.</title>
        <authorList>
            <person name="Satou Y."/>
            <person name="Mineta K."/>
            <person name="Ogasawara M."/>
            <person name="Sasakura Y."/>
            <person name="Shoguchi E."/>
            <person name="Ueno K."/>
            <person name="Yamada L."/>
            <person name="Matsumoto J."/>
            <person name="Wasserscheid J."/>
            <person name="Dewar K."/>
            <person name="Wiley G.B."/>
            <person name="Macmil S.L."/>
            <person name="Roe B.A."/>
            <person name="Zeller R.W."/>
            <person name="Hastings K.E."/>
            <person name="Lemaire P."/>
            <person name="Lindquist E."/>
            <person name="Endo T."/>
            <person name="Hotta K."/>
            <person name="Inaba K."/>
        </authorList>
    </citation>
    <scope>NUCLEOTIDE SEQUENCE [LARGE SCALE GENOMIC DNA]</scope>
    <source>
        <strain evidence="14">wild type</strain>
    </source>
</reference>
<proteinExistence type="evidence at transcript level"/>
<keyword evidence="3" id="KW-0217">Developmental protein</keyword>
<dbReference type="GO" id="GO:0000981">
    <property type="term" value="F:DNA-binding transcription factor activity, RNA polymerase II-specific"/>
    <property type="evidence" value="ECO:0000318"/>
    <property type="project" value="GO_Central"/>
</dbReference>
<dbReference type="GO" id="GO:0000978">
    <property type="term" value="F:RNA polymerase II cis-regulatory region sequence-specific DNA binding"/>
    <property type="evidence" value="ECO:0000318"/>
    <property type="project" value="GO_Central"/>
</dbReference>
<evidence type="ECO:0000313" key="13">
    <source>
        <dbReference type="EMBL" id="BAE06497.1"/>
    </source>
</evidence>
<dbReference type="SMART" id="SM00389">
    <property type="entry name" value="HOX"/>
    <property type="match status" value="1"/>
</dbReference>
<reference evidence="13" key="2">
    <citation type="journal article" date="2003" name="Dev. Genes Evol.">
        <title>Genomewide surveys of developmentally relevant genes in Ciona intestinalis.</title>
        <authorList>
            <person name="Satou Y."/>
            <person name="Satoh N."/>
        </authorList>
    </citation>
    <scope>NUCLEOTIDE SEQUENCE</scope>
</reference>
<evidence type="ECO:0000256" key="5">
    <source>
        <dbReference type="ARBA" id="ARBA00023125"/>
    </source>
</evidence>
<accession>A0A1W2VNT5</accession>
<evidence type="ECO:0000313" key="15">
    <source>
        <dbReference type="Proteomes" id="UP000008144"/>
    </source>
</evidence>
<feature type="region of interest" description="Disordered" evidence="11">
    <location>
        <begin position="27"/>
        <end position="49"/>
    </location>
</feature>
<dbReference type="Gene3D" id="1.10.10.60">
    <property type="entry name" value="Homeodomain-like"/>
    <property type="match status" value="1"/>
</dbReference>
<evidence type="ECO:0000256" key="4">
    <source>
        <dbReference type="ARBA" id="ARBA00023015"/>
    </source>
</evidence>
<reference evidence="15" key="1">
    <citation type="journal article" date="2002" name="Science">
        <title>The draft genome of Ciona intestinalis: insights into chordate and vertebrate origins.</title>
        <authorList>
            <person name="Dehal P."/>
            <person name="Satou Y."/>
            <person name="Campbell R.K."/>
            <person name="Chapman J."/>
            <person name="Degnan B."/>
            <person name="De Tomaso A."/>
            <person name="Davidson B."/>
            <person name="Di Gregorio A."/>
            <person name="Gelpke M."/>
            <person name="Goodstein D.M."/>
            <person name="Harafuji N."/>
            <person name="Hastings K.E."/>
            <person name="Ho I."/>
            <person name="Hotta K."/>
            <person name="Huang W."/>
            <person name="Kawashima T."/>
            <person name="Lemaire P."/>
            <person name="Martinez D."/>
            <person name="Meinertzhagen I.A."/>
            <person name="Necula S."/>
            <person name="Nonaka M."/>
            <person name="Putnam N."/>
            <person name="Rash S."/>
            <person name="Saiga H."/>
            <person name="Satake M."/>
            <person name="Terry A."/>
            <person name="Yamada L."/>
            <person name="Wang H.G."/>
            <person name="Awazu S."/>
            <person name="Azumi K."/>
            <person name="Boore J."/>
            <person name="Branno M."/>
            <person name="Chin-Bow S."/>
            <person name="DeSantis R."/>
            <person name="Doyle S."/>
            <person name="Francino P."/>
            <person name="Keys D.N."/>
            <person name="Haga S."/>
            <person name="Hayashi H."/>
            <person name="Hino K."/>
            <person name="Imai K.S."/>
            <person name="Inaba K."/>
            <person name="Kano S."/>
            <person name="Kobayashi K."/>
            <person name="Kobayashi M."/>
            <person name="Lee B.I."/>
            <person name="Makabe K.W."/>
            <person name="Manohar C."/>
            <person name="Matassi G."/>
            <person name="Medina M."/>
            <person name="Mochizuki Y."/>
            <person name="Mount S."/>
            <person name="Morishita T."/>
            <person name="Miura S."/>
            <person name="Nakayama A."/>
            <person name="Nishizaka S."/>
            <person name="Nomoto H."/>
            <person name="Ohta F."/>
            <person name="Oishi K."/>
            <person name="Rigoutsos I."/>
            <person name="Sano M."/>
            <person name="Sasaki A."/>
            <person name="Sasakura Y."/>
            <person name="Shoguchi E."/>
            <person name="Shin-i T."/>
            <person name="Spagnuolo A."/>
            <person name="Stainier D."/>
            <person name="Suzuki M.M."/>
            <person name="Tassy O."/>
            <person name="Takatori N."/>
            <person name="Tokuoka M."/>
            <person name="Yagi K."/>
            <person name="Yoshizaki F."/>
            <person name="Wada S."/>
            <person name="Zhang C."/>
            <person name="Hyatt P.D."/>
            <person name="Larimer F."/>
            <person name="Detter C."/>
            <person name="Doggett N."/>
            <person name="Glavina T."/>
            <person name="Hawkins T."/>
            <person name="Richardson P."/>
            <person name="Lucas S."/>
            <person name="Kohara Y."/>
            <person name="Levine M."/>
            <person name="Satoh N."/>
            <person name="Rokhsar D.S."/>
        </authorList>
    </citation>
    <scope>NUCLEOTIDE SEQUENCE [LARGE SCALE GENOMIC DNA]</scope>
</reference>
<evidence type="ECO:0000256" key="10">
    <source>
        <dbReference type="RuleBase" id="RU000682"/>
    </source>
</evidence>
<evidence type="ECO:0000256" key="11">
    <source>
        <dbReference type="SAM" id="MobiDB-lite"/>
    </source>
</evidence>
<evidence type="ECO:0000256" key="1">
    <source>
        <dbReference type="ARBA" id="ARBA00004123"/>
    </source>
</evidence>
<reference evidence="13" key="3">
    <citation type="journal article" date="2004" name="Development">
        <title>Gene expression profiles of transcription factors and signaling molecules in the ascidian embryo: towards a comprehensive understanding of gene networks.</title>
        <authorList>
            <person name="Imai K.S."/>
            <person name="Hino K."/>
            <person name="Yagi K."/>
            <person name="Satoh N."/>
            <person name="Satou Y."/>
        </authorList>
    </citation>
    <scope>NUCLEOTIDE SEQUENCE</scope>
</reference>
<sequence length="484" mass="53902">MTAKVFSGDYHYNMSFAFGDTTSEQEADSLFSSAGPSQENITQPEEPLQVPAKVTSCSSVHVTEQLAYFNPMRVNDSYPMSEHVPSYGRDVSQQPLKKWESYSAKGLTPTLATPAAKTDVQQSTYAAMPKNGKPAPSSLTEACGVLRGSEYERSTIPYYGTSAHVRQNIGKSDNGIVSALRTSPIIRSPIVTERENGRSLSTSGSDSGAHGNLVQSAPPRTISDLPNLNSGYPSTDNPFRCLPDSGDAFKGLTACGSMLSQSTCQEQRYTLPHSTIHTEHPFDHPGHSSMSVTYANDSLYFGSMDHYGSQLSARQYPQFVTHPYYPHYPAPSLHHTDFATSTIPNQVVAHDHVALLPHHHHPAAAAYSHPYQTVLPGQHYPVDVTRHGAQRRRRRPYTKYQLSELEREFGANEFISREMREQIAVRVGLNDRQVKIWFQNRRMKKKRMQHRGEQSVEDEDQLGMTEEPDLQLGAVPHCENYMTG</sequence>
<comment type="similarity">
    <text evidence="2">Belongs to the Abd-B homeobox family.</text>
</comment>
<dbReference type="PANTHER" id="PTHR45804:SF10">
    <property type="entry name" value="HOMEOBOX PROTEIN HOX-C11A-LIKE"/>
    <property type="match status" value="1"/>
</dbReference>
<dbReference type="InterPro" id="IPR009057">
    <property type="entry name" value="Homeodomain-like_sf"/>
</dbReference>
<dbReference type="EMBL" id="AB210492">
    <property type="protein sequence ID" value="BAE06497.1"/>
    <property type="molecule type" value="mRNA"/>
</dbReference>
<dbReference type="Ensembl" id="ENSCINT00000014451.3">
    <property type="protein sequence ID" value="ENSCINP00000014451.3"/>
    <property type="gene ID" value="ENSCING00000007040.3"/>
</dbReference>
<reference evidence="13" key="4">
    <citation type="submission" date="2005-04" db="EMBL/GenBank/DDBJ databases">
        <title>Expressed genes in Ciona intestinalis.</title>
        <authorList>
            <person name="Satou Y."/>
        </authorList>
    </citation>
    <scope>NUCLEOTIDE SEQUENCE</scope>
</reference>
<dbReference type="InterPro" id="IPR001356">
    <property type="entry name" value="HD"/>
</dbReference>
<reference evidence="14" key="6">
    <citation type="submission" date="2025-05" db="UniProtKB">
        <authorList>
            <consortium name="Ensembl"/>
        </authorList>
    </citation>
    <scope>IDENTIFICATION</scope>
</reference>
<dbReference type="CDD" id="cd00086">
    <property type="entry name" value="homeodomain"/>
    <property type="match status" value="1"/>
</dbReference>
<dbReference type="STRING" id="7719.ENSCINP00000014451"/>
<keyword evidence="8 9" id="KW-0539">Nucleus</keyword>
<gene>
    <name evidence="13" type="primary">Ci-Hox12</name>
    <name evidence="14" type="synonym">hox12</name>
</gene>
<comment type="subcellular location">
    <subcellularLocation>
        <location evidence="1 9 10">Nucleus</location>
    </subcellularLocation>
</comment>
<dbReference type="OrthoDB" id="6159439at2759"/>
<dbReference type="CTD" id="778646"/>
<dbReference type="EMBL" id="EAAA01002414">
    <property type="status" value="NOT_ANNOTATED_CDS"/>
    <property type="molecule type" value="Genomic_DNA"/>
</dbReference>
<name>Q4H3D0_CIOIN</name>
<dbReference type="KEGG" id="cin:778646"/>
<feature type="compositionally biased region" description="Polar residues" evidence="11">
    <location>
        <begin position="27"/>
        <end position="43"/>
    </location>
</feature>
<feature type="DNA-binding region" description="Homeobox" evidence="9">
    <location>
        <begin position="390"/>
        <end position="449"/>
    </location>
</feature>
<evidence type="ECO:0000256" key="3">
    <source>
        <dbReference type="ARBA" id="ARBA00022473"/>
    </source>
</evidence>
<feature type="region of interest" description="Disordered" evidence="11">
    <location>
        <begin position="190"/>
        <end position="230"/>
    </location>
</feature>
<protein>
    <submittedName>
        <fullName evidence="13 14">Transcription factor protein</fullName>
    </submittedName>
</protein>
<keyword evidence="7" id="KW-0804">Transcription</keyword>
<organism evidence="13">
    <name type="scientific">Ciona intestinalis</name>
    <name type="common">Transparent sea squirt</name>
    <name type="synonym">Ascidia intestinalis</name>
    <dbReference type="NCBI Taxonomy" id="7719"/>
    <lineage>
        <taxon>Eukaryota</taxon>
        <taxon>Metazoa</taxon>
        <taxon>Chordata</taxon>
        <taxon>Tunicata</taxon>
        <taxon>Ascidiacea</taxon>
        <taxon>Phlebobranchia</taxon>
        <taxon>Cionidae</taxon>
        <taxon>Ciona</taxon>
    </lineage>
</organism>
<accession>Q4H3D0</accession>
<dbReference type="RefSeq" id="NP_001071736.1">
    <property type="nucleotide sequence ID" value="NM_001078268.1"/>
</dbReference>
<dbReference type="PROSITE" id="PS50071">
    <property type="entry name" value="HOMEOBOX_2"/>
    <property type="match status" value="1"/>
</dbReference>
<dbReference type="SUPFAM" id="SSF46689">
    <property type="entry name" value="Homeodomain-like"/>
    <property type="match status" value="1"/>
</dbReference>
<dbReference type="InterPro" id="IPR017970">
    <property type="entry name" value="Homeobox_CS"/>
</dbReference>
<dbReference type="Pfam" id="PF00046">
    <property type="entry name" value="Homeodomain"/>
    <property type="match status" value="1"/>
</dbReference>
<keyword evidence="5 9" id="KW-0238">DNA-binding</keyword>